<evidence type="ECO:0000256" key="7">
    <source>
        <dbReference type="ARBA" id="ARBA00023033"/>
    </source>
</evidence>
<dbReference type="PANTHER" id="PTHR24287:SF1">
    <property type="entry name" value="P450, PUTATIVE (EUROFUNG)-RELATED"/>
    <property type="match status" value="1"/>
</dbReference>
<gene>
    <name evidence="8" type="ORF">EJ02DRAFT_217847</name>
</gene>
<comment type="cofactor">
    <cofactor evidence="1">
        <name>heme</name>
        <dbReference type="ChEBI" id="CHEBI:30413"/>
    </cofactor>
</comment>
<dbReference type="SUPFAM" id="SSF48264">
    <property type="entry name" value="Cytochrome P450"/>
    <property type="match status" value="1"/>
</dbReference>
<evidence type="ECO:0000256" key="6">
    <source>
        <dbReference type="ARBA" id="ARBA00023004"/>
    </source>
</evidence>
<accession>A0A6A5T3G5</accession>
<comment type="similarity">
    <text evidence="2">Belongs to the cytochrome P450 family.</text>
</comment>
<name>A0A6A5T3G5_9PLEO</name>
<dbReference type="PANTHER" id="PTHR24287">
    <property type="entry name" value="P450, PUTATIVE (EUROFUNG)-RELATED"/>
    <property type="match status" value="1"/>
</dbReference>
<keyword evidence="5" id="KW-0560">Oxidoreductase</keyword>
<dbReference type="Gene3D" id="1.10.630.10">
    <property type="entry name" value="Cytochrome P450"/>
    <property type="match status" value="1"/>
</dbReference>
<evidence type="ECO:0008006" key="10">
    <source>
        <dbReference type="Google" id="ProtNLM"/>
    </source>
</evidence>
<evidence type="ECO:0000256" key="1">
    <source>
        <dbReference type="ARBA" id="ARBA00001971"/>
    </source>
</evidence>
<proteinExistence type="inferred from homology"/>
<protein>
    <recommendedName>
        <fullName evidence="10">Cytochrome P450</fullName>
    </recommendedName>
</protein>
<feature type="non-terminal residue" evidence="8">
    <location>
        <position position="145"/>
    </location>
</feature>
<dbReference type="AlphaFoldDB" id="A0A6A5T3G5"/>
<evidence type="ECO:0000256" key="4">
    <source>
        <dbReference type="ARBA" id="ARBA00022723"/>
    </source>
</evidence>
<dbReference type="InterPro" id="IPR047146">
    <property type="entry name" value="Cyt_P450_E_CYP52_fungi"/>
</dbReference>
<keyword evidence="3" id="KW-0349">Heme</keyword>
<dbReference type="EMBL" id="ML976002">
    <property type="protein sequence ID" value="KAF1946700.1"/>
    <property type="molecule type" value="Genomic_DNA"/>
</dbReference>
<reference evidence="8" key="1">
    <citation type="journal article" date="2020" name="Stud. Mycol.">
        <title>101 Dothideomycetes genomes: a test case for predicting lifestyles and emergence of pathogens.</title>
        <authorList>
            <person name="Haridas S."/>
            <person name="Albert R."/>
            <person name="Binder M."/>
            <person name="Bloem J."/>
            <person name="Labutti K."/>
            <person name="Salamov A."/>
            <person name="Andreopoulos B."/>
            <person name="Baker S."/>
            <person name="Barry K."/>
            <person name="Bills G."/>
            <person name="Bluhm B."/>
            <person name="Cannon C."/>
            <person name="Castanera R."/>
            <person name="Culley D."/>
            <person name="Daum C."/>
            <person name="Ezra D."/>
            <person name="Gonzalez J."/>
            <person name="Henrissat B."/>
            <person name="Kuo A."/>
            <person name="Liang C."/>
            <person name="Lipzen A."/>
            <person name="Lutzoni F."/>
            <person name="Magnuson J."/>
            <person name="Mondo S."/>
            <person name="Nolan M."/>
            <person name="Ohm R."/>
            <person name="Pangilinan J."/>
            <person name="Park H.-J."/>
            <person name="Ramirez L."/>
            <person name="Alfaro M."/>
            <person name="Sun H."/>
            <person name="Tritt A."/>
            <person name="Yoshinaga Y."/>
            <person name="Zwiers L.-H."/>
            <person name="Turgeon B."/>
            <person name="Goodwin S."/>
            <person name="Spatafora J."/>
            <person name="Crous P."/>
            <person name="Grigoriev I."/>
        </authorList>
    </citation>
    <scope>NUCLEOTIDE SEQUENCE</scope>
    <source>
        <strain evidence="8">CBS 161.51</strain>
    </source>
</reference>
<dbReference type="GO" id="GO:0016705">
    <property type="term" value="F:oxidoreductase activity, acting on paired donors, with incorporation or reduction of molecular oxygen"/>
    <property type="evidence" value="ECO:0007669"/>
    <property type="project" value="InterPro"/>
</dbReference>
<evidence type="ECO:0000313" key="9">
    <source>
        <dbReference type="Proteomes" id="UP000800038"/>
    </source>
</evidence>
<dbReference type="GO" id="GO:0020037">
    <property type="term" value="F:heme binding"/>
    <property type="evidence" value="ECO:0007669"/>
    <property type="project" value="InterPro"/>
</dbReference>
<keyword evidence="7" id="KW-0503">Monooxygenase</keyword>
<dbReference type="InterPro" id="IPR036396">
    <property type="entry name" value="Cyt_P450_sf"/>
</dbReference>
<keyword evidence="9" id="KW-1185">Reference proteome</keyword>
<keyword evidence="6" id="KW-0408">Iron</keyword>
<dbReference type="Proteomes" id="UP000800038">
    <property type="component" value="Unassembled WGS sequence"/>
</dbReference>
<evidence type="ECO:0000256" key="2">
    <source>
        <dbReference type="ARBA" id="ARBA00010617"/>
    </source>
</evidence>
<sequence length="145" mass="16513">MHRDPNIFGSDTGVYQTERWTDIRPGWNYLLFSGGARHCPAQQLALFWVSYRMTRIAIKFTELRNMDPMEELCGEYETEHGEYEWCKGGVGRSLIVKPTGASKAADRARRLECIVQLCVLFTDKSLFVAPLYAPRAPLRAPLTLA</sequence>
<keyword evidence="4" id="KW-0479">Metal-binding</keyword>
<evidence type="ECO:0000313" key="8">
    <source>
        <dbReference type="EMBL" id="KAF1946700.1"/>
    </source>
</evidence>
<dbReference type="InterPro" id="IPR017972">
    <property type="entry name" value="Cyt_P450_CS"/>
</dbReference>
<dbReference type="PROSITE" id="PS00086">
    <property type="entry name" value="CYTOCHROME_P450"/>
    <property type="match status" value="1"/>
</dbReference>
<dbReference type="GO" id="GO:0005506">
    <property type="term" value="F:iron ion binding"/>
    <property type="evidence" value="ECO:0007669"/>
    <property type="project" value="InterPro"/>
</dbReference>
<evidence type="ECO:0000256" key="3">
    <source>
        <dbReference type="ARBA" id="ARBA00022617"/>
    </source>
</evidence>
<evidence type="ECO:0000256" key="5">
    <source>
        <dbReference type="ARBA" id="ARBA00023002"/>
    </source>
</evidence>
<organism evidence="8 9">
    <name type="scientific">Clathrospora elynae</name>
    <dbReference type="NCBI Taxonomy" id="706981"/>
    <lineage>
        <taxon>Eukaryota</taxon>
        <taxon>Fungi</taxon>
        <taxon>Dikarya</taxon>
        <taxon>Ascomycota</taxon>
        <taxon>Pezizomycotina</taxon>
        <taxon>Dothideomycetes</taxon>
        <taxon>Pleosporomycetidae</taxon>
        <taxon>Pleosporales</taxon>
        <taxon>Diademaceae</taxon>
        <taxon>Clathrospora</taxon>
    </lineage>
</organism>
<dbReference type="GO" id="GO:0004497">
    <property type="term" value="F:monooxygenase activity"/>
    <property type="evidence" value="ECO:0007669"/>
    <property type="project" value="UniProtKB-KW"/>
</dbReference>